<organism evidence="14 15">
    <name type="scientific">Olpidium bornovanus</name>
    <dbReference type="NCBI Taxonomy" id="278681"/>
    <lineage>
        <taxon>Eukaryota</taxon>
        <taxon>Fungi</taxon>
        <taxon>Fungi incertae sedis</taxon>
        <taxon>Olpidiomycota</taxon>
        <taxon>Olpidiomycotina</taxon>
        <taxon>Olpidiomycetes</taxon>
        <taxon>Olpidiales</taxon>
        <taxon>Olpidiaceae</taxon>
        <taxon>Olpidium</taxon>
    </lineage>
</organism>
<keyword evidence="9" id="KW-0969">Cilium</keyword>
<keyword evidence="4" id="KW-0217">Developmental protein</keyword>
<evidence type="ECO:0000256" key="6">
    <source>
        <dbReference type="ARBA" id="ARBA00022701"/>
    </source>
</evidence>
<evidence type="ECO:0000256" key="9">
    <source>
        <dbReference type="ARBA" id="ARBA00023069"/>
    </source>
</evidence>
<reference evidence="14 15" key="1">
    <citation type="journal article" name="Sci. Rep.">
        <title>Genome-scale phylogenetic analyses confirm Olpidium as the closest living zoosporic fungus to the non-flagellated, terrestrial fungi.</title>
        <authorList>
            <person name="Chang Y."/>
            <person name="Rochon D."/>
            <person name="Sekimoto S."/>
            <person name="Wang Y."/>
            <person name="Chovatia M."/>
            <person name="Sandor L."/>
            <person name="Salamov A."/>
            <person name="Grigoriev I.V."/>
            <person name="Stajich J.E."/>
            <person name="Spatafora J.W."/>
        </authorList>
    </citation>
    <scope>NUCLEOTIDE SEQUENCE [LARGE SCALE GENOMIC DNA]</scope>
    <source>
        <strain evidence="14">S191</strain>
    </source>
</reference>
<dbReference type="GO" id="GO:0036064">
    <property type="term" value="C:ciliary basal body"/>
    <property type="evidence" value="ECO:0007669"/>
    <property type="project" value="TreeGrafter"/>
</dbReference>
<evidence type="ECO:0000256" key="10">
    <source>
        <dbReference type="ARBA" id="ARBA00023175"/>
    </source>
</evidence>
<evidence type="ECO:0000256" key="8">
    <source>
        <dbReference type="ARBA" id="ARBA00023017"/>
    </source>
</evidence>
<evidence type="ECO:0000256" key="4">
    <source>
        <dbReference type="ARBA" id="ARBA00022473"/>
    </source>
</evidence>
<keyword evidence="5" id="KW-0963">Cytoplasm</keyword>
<accession>A0A8H7ZPX8</accession>
<feature type="region of interest" description="Disordered" evidence="13">
    <location>
        <begin position="283"/>
        <end position="303"/>
    </location>
</feature>
<dbReference type="GO" id="GO:0005874">
    <property type="term" value="C:microtubule"/>
    <property type="evidence" value="ECO:0007669"/>
    <property type="project" value="UniProtKB-KW"/>
</dbReference>
<keyword evidence="12" id="KW-0966">Cell projection</keyword>
<comment type="caution">
    <text evidence="14">The sequence shown here is derived from an EMBL/GenBank/DDBJ whole genome shotgun (WGS) entry which is preliminary data.</text>
</comment>
<comment type="subcellular location">
    <subcellularLocation>
        <location evidence="1">Cell projection</location>
        <location evidence="1">Cilium</location>
    </subcellularLocation>
    <subcellularLocation>
        <location evidence="2">Cytoplasm</location>
        <location evidence="2">Cytoskeleton</location>
    </subcellularLocation>
</comment>
<keyword evidence="15" id="KW-1185">Reference proteome</keyword>
<evidence type="ECO:0000256" key="12">
    <source>
        <dbReference type="ARBA" id="ARBA00023273"/>
    </source>
</evidence>
<comment type="similarity">
    <text evidence="3">Belongs to the dynein light intermediate chain family.</text>
</comment>
<evidence type="ECO:0000256" key="2">
    <source>
        <dbReference type="ARBA" id="ARBA00004245"/>
    </source>
</evidence>
<dbReference type="AlphaFoldDB" id="A0A8H7ZPX8"/>
<dbReference type="GO" id="GO:0035721">
    <property type="term" value="P:intraciliary retrograde transport"/>
    <property type="evidence" value="ECO:0007669"/>
    <property type="project" value="InterPro"/>
</dbReference>
<dbReference type="InterPro" id="IPR040045">
    <property type="entry name" value="DYNC2LI1"/>
</dbReference>
<sequence>MVLPPLSGAAGGTSLIDLASIPLAESNIHHSAVTLVLDLSQVQVHPYHHPSPSSIITIHHQYQLLSTITVVIKAKRNARARPQQPPFLPPTRQLNLPLNEIVPLVDTLLDKLAKEVNRILDSLEKRGSKRPKALRAHALKRFGPEHADLAGGGGLGHLVPFPVPAVIIGTKHDVFRDFDSEQRKVVCKYLRAVAHTHGASLVFFGLKDEPSVARTKGLLNHYAFRTNTPRGNVCQVDHNKPLFVYSGADSFANIGPAPRPTPGNPPLGAWRGKMLQLFPPKAVPAPAGEDAAAPSPSTGAKYPEPAVDAMRAQKDEELERYKKAAEKRAKEVAMLAAAGFAEGEGPKKAGKPYSRARAAGGLVAGVKG</sequence>
<dbReference type="EMBL" id="JAEFCI010010746">
    <property type="protein sequence ID" value="KAG5457035.1"/>
    <property type="molecule type" value="Genomic_DNA"/>
</dbReference>
<dbReference type="OrthoDB" id="10263060at2759"/>
<evidence type="ECO:0000256" key="1">
    <source>
        <dbReference type="ARBA" id="ARBA00004138"/>
    </source>
</evidence>
<dbReference type="Proteomes" id="UP000673691">
    <property type="component" value="Unassembled WGS sequence"/>
</dbReference>
<keyword evidence="8" id="KW-0243">Dynein</keyword>
<dbReference type="GO" id="GO:0045504">
    <property type="term" value="F:dynein heavy chain binding"/>
    <property type="evidence" value="ECO:0007669"/>
    <property type="project" value="TreeGrafter"/>
</dbReference>
<evidence type="ECO:0000313" key="15">
    <source>
        <dbReference type="Proteomes" id="UP000673691"/>
    </source>
</evidence>
<evidence type="ECO:0000313" key="14">
    <source>
        <dbReference type="EMBL" id="KAG5457035.1"/>
    </source>
</evidence>
<feature type="compositionally biased region" description="Low complexity" evidence="13">
    <location>
        <begin position="284"/>
        <end position="296"/>
    </location>
</feature>
<keyword evidence="7" id="KW-0970">Cilium biogenesis/degradation</keyword>
<name>A0A8H7ZPX8_9FUNG</name>
<keyword evidence="11" id="KW-0206">Cytoskeleton</keyword>
<evidence type="ECO:0000256" key="13">
    <source>
        <dbReference type="SAM" id="MobiDB-lite"/>
    </source>
</evidence>
<evidence type="ECO:0000256" key="5">
    <source>
        <dbReference type="ARBA" id="ARBA00022490"/>
    </source>
</evidence>
<dbReference type="GO" id="GO:0005930">
    <property type="term" value="C:axoneme"/>
    <property type="evidence" value="ECO:0007669"/>
    <property type="project" value="TreeGrafter"/>
</dbReference>
<dbReference type="PANTHER" id="PTHR13236">
    <property type="entry name" value="DYNEIN 2 LIGHT INTERMEDIATE CHAIN, ISOFORM 2"/>
    <property type="match status" value="1"/>
</dbReference>
<keyword evidence="6" id="KW-0493">Microtubule</keyword>
<evidence type="ECO:0000256" key="7">
    <source>
        <dbReference type="ARBA" id="ARBA00022794"/>
    </source>
</evidence>
<dbReference type="PANTHER" id="PTHR13236:SF0">
    <property type="entry name" value="CYTOPLASMIC DYNEIN 2 LIGHT INTERMEDIATE CHAIN 1"/>
    <property type="match status" value="1"/>
</dbReference>
<evidence type="ECO:0000256" key="3">
    <source>
        <dbReference type="ARBA" id="ARBA00006831"/>
    </source>
</evidence>
<evidence type="ECO:0008006" key="16">
    <source>
        <dbReference type="Google" id="ProtNLM"/>
    </source>
</evidence>
<dbReference type="GO" id="GO:0035735">
    <property type="term" value="P:intraciliary transport involved in cilium assembly"/>
    <property type="evidence" value="ECO:0007669"/>
    <property type="project" value="InterPro"/>
</dbReference>
<proteinExistence type="inferred from homology"/>
<gene>
    <name evidence="14" type="ORF">BJ554DRAFT_3063</name>
</gene>
<dbReference type="GO" id="GO:0005868">
    <property type="term" value="C:cytoplasmic dynein complex"/>
    <property type="evidence" value="ECO:0007669"/>
    <property type="project" value="InterPro"/>
</dbReference>
<evidence type="ECO:0000256" key="11">
    <source>
        <dbReference type="ARBA" id="ARBA00023212"/>
    </source>
</evidence>
<keyword evidence="10" id="KW-0505">Motor protein</keyword>
<protein>
    <recommendedName>
        <fullName evidence="16">Cytoplasmic dynein 2 light intermediate chain 1</fullName>
    </recommendedName>
</protein>